<proteinExistence type="inferred from homology"/>
<sequence>MGFLQSSGNRSRRHVPSISRLFLLLSLLLVPTYSGVATKAVDERNVFKVGVILDLDSHLGNQMRMAIEIACQDVNGISSSGIHYIKPHYINSHAKSLRAISAAEKLIKRKNVQVIIGLETWEGATLVAEIANQSQIPVISLARDHVAPTLMAQTLWPSLFRMSTDESDQIKCIVDVVGSYNRQRVTIIHEAGAYDTMYSKLLNSLSEELGKIGSTIEDQLILQPFSSPAGAEVSLEENLMKLKGKASPIFIVLGLSSPRSTHFLEEAKKMGLFYGDSIWIFAEKPFTNLLTSVDHSAISSPVEDAIGIITYRPKNQAYRGFRSKFLNMFRRKYGEKFNFEPAIDAVRAYDCIMTVKNAIDAGPSNDIMPEILLNRISHTRLMGLSGPIQFENGQLAYRPKLQLVSVNGKEYRELKPWSPNFGFSRSFVAKQGSRRNAYAIADISKTQEERTSVENKPMVIGVPGKTSFDKFVKEERDDTTGKAKYIGFCIDVFEKAVSHFPDGLDYEFSRHDGTYEELVNKVRNKTYDAAVGDITILASRSQFVEFTQPFMASELSMIVPAKLDTDRAFIFMEPFTPMMWIASGGILIYTMLVVWFLEHPTNPEFRGPWTNQLSTALWFTFSSLFFAQRDKVYRNFTRIVLVIWFFVALILTQSYTAGLTSMLTLQELKPTVTTMEWLRISKAKVGCDPDAFVCKHLTDTLNFSKDVIVPISNTTSYEDEFRSGNISALLLEYPYERAFFTEYCYGYVAIRENYRFGGFGFAFPKDSPHAANFSEAILELSESGEMKRLEDKWFRPECTMRNFTSDTPRLGLDSFWALFVFTIAAYTVCFLFACLCTRRNRQYHEQGSTGDEMSATEMSIL</sequence>
<evidence type="ECO:0000256" key="7">
    <source>
        <dbReference type="ARBA" id="ARBA00023065"/>
    </source>
</evidence>
<dbReference type="FunFam" id="3.40.190.10:FF:000054">
    <property type="entry name" value="Glutamate receptor"/>
    <property type="match status" value="1"/>
</dbReference>
<evidence type="ECO:0000259" key="17">
    <source>
        <dbReference type="SMART" id="SM00079"/>
    </source>
</evidence>
<dbReference type="Pfam" id="PF00060">
    <property type="entry name" value="Lig_chan"/>
    <property type="match status" value="1"/>
</dbReference>
<protein>
    <recommendedName>
        <fullName evidence="13">Glutamate receptor</fullName>
    </recommendedName>
</protein>
<dbReference type="GO" id="GO:0005886">
    <property type="term" value="C:plasma membrane"/>
    <property type="evidence" value="ECO:0000318"/>
    <property type="project" value="GO_Central"/>
</dbReference>
<evidence type="ECO:0000256" key="9">
    <source>
        <dbReference type="ARBA" id="ARBA00023170"/>
    </source>
</evidence>
<keyword evidence="9 13" id="KW-0675">Receptor</keyword>
<dbReference type="Pfam" id="PF01094">
    <property type="entry name" value="ANF_receptor"/>
    <property type="match status" value="1"/>
</dbReference>
<feature type="transmembrane region" description="Helical" evidence="15">
    <location>
        <begin position="639"/>
        <end position="658"/>
    </location>
</feature>
<keyword evidence="4 15" id="KW-0812">Transmembrane</keyword>
<comment type="function">
    <text evidence="13">Glutamate-gated receptor that probably acts as non-selective cation channel.</text>
</comment>
<dbReference type="InParanoid" id="A0A059C727"/>
<evidence type="ECO:0000256" key="14">
    <source>
        <dbReference type="PIRSR" id="PIRSR037090-50"/>
    </source>
</evidence>
<evidence type="ECO:0000256" key="5">
    <source>
        <dbReference type="ARBA" id="ARBA00022729"/>
    </source>
</evidence>
<dbReference type="PANTHER" id="PTHR18966">
    <property type="entry name" value="IONOTROPIC GLUTAMATE RECEPTOR"/>
    <property type="match status" value="1"/>
</dbReference>
<keyword evidence="11 13" id="KW-1071">Ligand-gated ion channel</keyword>
<keyword evidence="5 16" id="KW-0732">Signal</keyword>
<dbReference type="Gene3D" id="3.40.50.2300">
    <property type="match status" value="2"/>
</dbReference>
<dbReference type="InterPro" id="IPR028082">
    <property type="entry name" value="Peripla_BP_I"/>
</dbReference>
<evidence type="ECO:0000256" key="15">
    <source>
        <dbReference type="SAM" id="Phobius"/>
    </source>
</evidence>
<reference evidence="18" key="1">
    <citation type="submission" date="2013-07" db="EMBL/GenBank/DDBJ databases">
        <title>The genome of Eucalyptus grandis.</title>
        <authorList>
            <person name="Schmutz J."/>
            <person name="Hayes R."/>
            <person name="Myburg A."/>
            <person name="Tuskan G."/>
            <person name="Grattapaglia D."/>
            <person name="Rokhsar D.S."/>
        </authorList>
    </citation>
    <scope>NUCLEOTIDE SEQUENCE</scope>
    <source>
        <tissue evidence="18">Leaf extractions</tissue>
    </source>
</reference>
<dbReference type="EMBL" id="KK198757">
    <property type="protein sequence ID" value="KCW74034.1"/>
    <property type="molecule type" value="Genomic_DNA"/>
</dbReference>
<name>A0A059C727_EUCGR</name>
<evidence type="ECO:0000256" key="10">
    <source>
        <dbReference type="ARBA" id="ARBA00023180"/>
    </source>
</evidence>
<dbReference type="InterPro" id="IPR044440">
    <property type="entry name" value="GABAb_receptor_plant_PBP1"/>
</dbReference>
<organism evidence="18">
    <name type="scientific">Eucalyptus grandis</name>
    <name type="common">Flooded gum</name>
    <dbReference type="NCBI Taxonomy" id="71139"/>
    <lineage>
        <taxon>Eukaryota</taxon>
        <taxon>Viridiplantae</taxon>
        <taxon>Streptophyta</taxon>
        <taxon>Embryophyta</taxon>
        <taxon>Tracheophyta</taxon>
        <taxon>Spermatophyta</taxon>
        <taxon>Magnoliopsida</taxon>
        <taxon>eudicotyledons</taxon>
        <taxon>Gunneridae</taxon>
        <taxon>Pentapetalae</taxon>
        <taxon>rosids</taxon>
        <taxon>malvids</taxon>
        <taxon>Myrtales</taxon>
        <taxon>Myrtaceae</taxon>
        <taxon>Myrtoideae</taxon>
        <taxon>Eucalypteae</taxon>
        <taxon>Eucalyptus</taxon>
    </lineage>
</organism>
<keyword evidence="7 13" id="KW-0406">Ion transport</keyword>
<evidence type="ECO:0000256" key="11">
    <source>
        <dbReference type="ARBA" id="ARBA00023286"/>
    </source>
</evidence>
<dbReference type="AlphaFoldDB" id="A0A059C727"/>
<dbReference type="InterPro" id="IPR001828">
    <property type="entry name" value="ANF_lig-bd_rcpt"/>
</dbReference>
<dbReference type="OMA" id="VWVGARI"/>
<dbReference type="FunFam" id="3.40.190.10:FF:000039">
    <property type="entry name" value="Glutamate receptor"/>
    <property type="match status" value="1"/>
</dbReference>
<dbReference type="FunFam" id="1.10.287.70:FF:000037">
    <property type="entry name" value="Glutamate receptor"/>
    <property type="match status" value="1"/>
</dbReference>
<dbReference type="InterPro" id="IPR019594">
    <property type="entry name" value="Glu/Gly-bd"/>
</dbReference>
<keyword evidence="12 13" id="KW-0407">Ion channel</keyword>
<keyword evidence="3 13" id="KW-0813">Transport</keyword>
<dbReference type="eggNOG" id="KOG1052">
    <property type="taxonomic scope" value="Eukaryota"/>
</dbReference>
<accession>A0A059C727</accession>
<evidence type="ECO:0000256" key="12">
    <source>
        <dbReference type="ARBA" id="ARBA00023303"/>
    </source>
</evidence>
<dbReference type="Pfam" id="PF10613">
    <property type="entry name" value="Lig_chan-Glu_bd"/>
    <property type="match status" value="1"/>
</dbReference>
<dbReference type="Gene3D" id="3.40.190.10">
    <property type="entry name" value="Periplasmic binding protein-like II"/>
    <property type="match status" value="2"/>
</dbReference>
<evidence type="ECO:0000256" key="1">
    <source>
        <dbReference type="ARBA" id="ARBA00004141"/>
    </source>
</evidence>
<feature type="disulfide bond" evidence="14">
    <location>
        <begin position="744"/>
        <end position="798"/>
    </location>
</feature>
<dbReference type="SUPFAM" id="SSF53822">
    <property type="entry name" value="Periplasmic binding protein-like I"/>
    <property type="match status" value="1"/>
</dbReference>
<evidence type="ECO:0000256" key="4">
    <source>
        <dbReference type="ARBA" id="ARBA00022692"/>
    </source>
</evidence>
<dbReference type="Gramene" id="KCW74034">
    <property type="protein sequence ID" value="KCW74034"/>
    <property type="gene ID" value="EUGRSUZ_E02657"/>
</dbReference>
<evidence type="ECO:0000256" key="16">
    <source>
        <dbReference type="SAM" id="SignalP"/>
    </source>
</evidence>
<evidence type="ECO:0000313" key="18">
    <source>
        <dbReference type="EMBL" id="KCW74034.1"/>
    </source>
</evidence>
<comment type="similarity">
    <text evidence="2 13">Belongs to the glutamate-gated ion channel (TC 1.A.10.1) family.</text>
</comment>
<dbReference type="InterPro" id="IPR015683">
    <property type="entry name" value="Ionotropic_Glu_rcpt"/>
</dbReference>
<dbReference type="SMART" id="SM00079">
    <property type="entry name" value="PBPe"/>
    <property type="match status" value="1"/>
</dbReference>
<keyword evidence="14" id="KW-1015">Disulfide bond</keyword>
<evidence type="ECO:0000256" key="3">
    <source>
        <dbReference type="ARBA" id="ARBA00022448"/>
    </source>
</evidence>
<dbReference type="InterPro" id="IPR001320">
    <property type="entry name" value="Iontro_rcpt_C"/>
</dbReference>
<evidence type="ECO:0000256" key="13">
    <source>
        <dbReference type="PIRNR" id="PIRNR037090"/>
    </source>
</evidence>
<feature type="domain" description="Ionotropic glutamate receptor C-terminal" evidence="17">
    <location>
        <begin position="459"/>
        <end position="796"/>
    </location>
</feature>
<keyword evidence="6 15" id="KW-1133">Transmembrane helix</keyword>
<feature type="signal peptide" evidence="16">
    <location>
        <begin position="1"/>
        <end position="34"/>
    </location>
</feature>
<evidence type="ECO:0000256" key="8">
    <source>
        <dbReference type="ARBA" id="ARBA00023136"/>
    </source>
</evidence>
<feature type="transmembrane region" description="Helical" evidence="15">
    <location>
        <begin position="575"/>
        <end position="597"/>
    </location>
</feature>
<comment type="subcellular location">
    <subcellularLocation>
        <location evidence="1">Membrane</location>
        <topology evidence="1">Multi-pass membrane protein</topology>
    </subcellularLocation>
</comment>
<keyword evidence="10" id="KW-0325">Glycoprotein</keyword>
<evidence type="ECO:0000256" key="6">
    <source>
        <dbReference type="ARBA" id="ARBA00022989"/>
    </source>
</evidence>
<dbReference type="SUPFAM" id="SSF53850">
    <property type="entry name" value="Periplasmic binding protein-like II"/>
    <property type="match status" value="1"/>
</dbReference>
<dbReference type="GO" id="GO:0015276">
    <property type="term" value="F:ligand-gated monoatomic ion channel activity"/>
    <property type="evidence" value="ECO:0000318"/>
    <property type="project" value="GO_Central"/>
</dbReference>
<dbReference type="PIRSF" id="PIRSF037090">
    <property type="entry name" value="Iontro_Glu-like_rcpt_pln"/>
    <property type="match status" value="1"/>
</dbReference>
<feature type="chain" id="PRO_5001569410" description="Glutamate receptor" evidence="16">
    <location>
        <begin position="35"/>
        <end position="861"/>
    </location>
</feature>
<feature type="transmembrane region" description="Helical" evidence="15">
    <location>
        <begin position="815"/>
        <end position="836"/>
    </location>
</feature>
<dbReference type="InterPro" id="IPR017103">
    <property type="entry name" value="Iontropic_Glu_rcpt_pln"/>
</dbReference>
<dbReference type="GO" id="GO:0038023">
    <property type="term" value="F:signaling receptor activity"/>
    <property type="evidence" value="ECO:0000318"/>
    <property type="project" value="GO_Central"/>
</dbReference>
<gene>
    <name evidence="18" type="ORF">EUGRSUZ_E02657</name>
</gene>
<dbReference type="Gene3D" id="1.10.287.70">
    <property type="match status" value="1"/>
</dbReference>
<dbReference type="CDD" id="cd19990">
    <property type="entry name" value="PBP1_GABAb_receptor_plant"/>
    <property type="match status" value="1"/>
</dbReference>
<keyword evidence="8 13" id="KW-0472">Membrane</keyword>
<dbReference type="CDD" id="cd13686">
    <property type="entry name" value="GluR_Plant"/>
    <property type="match status" value="1"/>
</dbReference>
<evidence type="ECO:0000256" key="2">
    <source>
        <dbReference type="ARBA" id="ARBA00008685"/>
    </source>
</evidence>